<organism evidence="1 2">
    <name type="scientific">Trifolium pratense</name>
    <name type="common">Red clover</name>
    <dbReference type="NCBI Taxonomy" id="57577"/>
    <lineage>
        <taxon>Eukaryota</taxon>
        <taxon>Viridiplantae</taxon>
        <taxon>Streptophyta</taxon>
        <taxon>Embryophyta</taxon>
        <taxon>Tracheophyta</taxon>
        <taxon>Spermatophyta</taxon>
        <taxon>Magnoliopsida</taxon>
        <taxon>eudicotyledons</taxon>
        <taxon>Gunneridae</taxon>
        <taxon>Pentapetalae</taxon>
        <taxon>rosids</taxon>
        <taxon>fabids</taxon>
        <taxon>Fabales</taxon>
        <taxon>Fabaceae</taxon>
        <taxon>Papilionoideae</taxon>
        <taxon>50 kb inversion clade</taxon>
        <taxon>NPAAA clade</taxon>
        <taxon>Hologalegina</taxon>
        <taxon>IRL clade</taxon>
        <taxon>Trifolieae</taxon>
        <taxon>Trifolium</taxon>
    </lineage>
</organism>
<keyword evidence="2" id="KW-1185">Reference proteome</keyword>
<dbReference type="Proteomes" id="UP001177021">
    <property type="component" value="Unassembled WGS sequence"/>
</dbReference>
<gene>
    <name evidence="1" type="ORF">MILVUS5_LOCUS30641</name>
</gene>
<dbReference type="EMBL" id="CASHSV030000513">
    <property type="protein sequence ID" value="CAJ2665732.1"/>
    <property type="molecule type" value="Genomic_DNA"/>
</dbReference>
<sequence>MASSLHCSVSLPSSLPKFSIFNNKFFSFNPPNPNSIQSSSPSLSTIKSSSSSSSSPSSMSSISLDDTAMSIDNLRSFFNLNIGKWNGSFYQFDAGGNLLQQVSTKLSVSSYGEDELMSLIQSLYIKQASSNTSVSGDDNDVEWAEYKIKETNMFTVDKYQQIGFFPSEKAFALRYQTAGMLDNVLRQGVLGEDDTGEESPRNLKLPSRRPSIVCENCLYSLQRDKRARAFHILEPRGTVDMLIIFLEERSEGPHPLLESSKDTKNRITPFLGKWKGHSVTKRSGVYGATIAEADTVVLHEMNDNGQLIQDVSCTSDGANDGANVTTNVHWTGTISDNLVTFDGGYQIILLPGGMYMGCPVDVSKIVEQSKSFHLEFCWLETPDKRQRLVRTYDVEGLVVSSTYFLETKL</sequence>
<reference evidence="1" key="1">
    <citation type="submission" date="2023-10" db="EMBL/GenBank/DDBJ databases">
        <authorList>
            <person name="Rodriguez Cubillos JULIANA M."/>
            <person name="De Vega J."/>
        </authorList>
    </citation>
    <scope>NUCLEOTIDE SEQUENCE</scope>
</reference>
<comment type="caution">
    <text evidence="1">The sequence shown here is derived from an EMBL/GenBank/DDBJ whole genome shotgun (WGS) entry which is preliminary data.</text>
</comment>
<accession>A0ACB0LEN7</accession>
<protein>
    <submittedName>
        <fullName evidence="1">Uncharacterized protein</fullName>
    </submittedName>
</protein>
<evidence type="ECO:0000313" key="2">
    <source>
        <dbReference type="Proteomes" id="UP001177021"/>
    </source>
</evidence>
<evidence type="ECO:0000313" key="1">
    <source>
        <dbReference type="EMBL" id="CAJ2665732.1"/>
    </source>
</evidence>
<proteinExistence type="predicted"/>
<name>A0ACB0LEN7_TRIPR</name>